<dbReference type="AlphaFoldDB" id="A0A2S9TE89"/>
<comment type="caution">
    <text evidence="7">The sequence shown here is derived from an EMBL/GenBank/DDBJ whole genome shotgun (WGS) entry which is preliminary data.</text>
</comment>
<dbReference type="EMBL" id="NXGI01000012">
    <property type="protein sequence ID" value="PRM97143.1"/>
    <property type="molecule type" value="Genomic_DNA"/>
</dbReference>
<dbReference type="InterPro" id="IPR041635">
    <property type="entry name" value="Type_ISP_LLaBIII_C"/>
</dbReference>
<dbReference type="GO" id="GO:0032259">
    <property type="term" value="P:methylation"/>
    <property type="evidence" value="ECO:0007669"/>
    <property type="project" value="UniProtKB-KW"/>
</dbReference>
<reference evidence="7 8" key="1">
    <citation type="submission" date="2017-09" db="EMBL/GenBank/DDBJ databases">
        <title>Reassesment of A. cryaerophilus.</title>
        <authorList>
            <person name="Perez-Cataluna A."/>
            <person name="Collado L."/>
            <person name="Salgado O."/>
            <person name="Lefinanco V."/>
            <person name="Figueras M.J."/>
        </authorList>
    </citation>
    <scope>NUCLEOTIDE SEQUENCE [LARGE SCALE GENOMIC DNA]</scope>
    <source>
        <strain evidence="7 8">LMG 9065</strain>
    </source>
</reference>
<dbReference type="Gene3D" id="3.40.50.150">
    <property type="entry name" value="Vaccinia Virus protein VP39"/>
    <property type="match status" value="1"/>
</dbReference>
<evidence type="ECO:0000256" key="2">
    <source>
        <dbReference type="ARBA" id="ARBA00022603"/>
    </source>
</evidence>
<dbReference type="Pfam" id="PF20473">
    <property type="entry name" value="MmeI_Mtase"/>
    <property type="match status" value="1"/>
</dbReference>
<evidence type="ECO:0000313" key="7">
    <source>
        <dbReference type="EMBL" id="PRM97143.1"/>
    </source>
</evidence>
<dbReference type="Proteomes" id="UP000239151">
    <property type="component" value="Unassembled WGS sequence"/>
</dbReference>
<dbReference type="PRINTS" id="PR00507">
    <property type="entry name" value="N12N6MTFRASE"/>
</dbReference>
<evidence type="ECO:0000256" key="3">
    <source>
        <dbReference type="ARBA" id="ARBA00022679"/>
    </source>
</evidence>
<comment type="catalytic activity">
    <reaction evidence="4">
        <text>a 2'-deoxyadenosine in DNA + S-adenosyl-L-methionine = an N(6)-methyl-2'-deoxyadenosine in DNA + S-adenosyl-L-homocysteine + H(+)</text>
        <dbReference type="Rhea" id="RHEA:15197"/>
        <dbReference type="Rhea" id="RHEA-COMP:12418"/>
        <dbReference type="Rhea" id="RHEA-COMP:12419"/>
        <dbReference type="ChEBI" id="CHEBI:15378"/>
        <dbReference type="ChEBI" id="CHEBI:57856"/>
        <dbReference type="ChEBI" id="CHEBI:59789"/>
        <dbReference type="ChEBI" id="CHEBI:90615"/>
        <dbReference type="ChEBI" id="CHEBI:90616"/>
        <dbReference type="EC" id="2.1.1.72"/>
    </reaction>
</comment>
<organism evidence="7 8">
    <name type="scientific">Aliarcobacter cryaerophilus</name>
    <dbReference type="NCBI Taxonomy" id="28198"/>
    <lineage>
        <taxon>Bacteria</taxon>
        <taxon>Pseudomonadati</taxon>
        <taxon>Campylobacterota</taxon>
        <taxon>Epsilonproteobacteria</taxon>
        <taxon>Campylobacterales</taxon>
        <taxon>Arcobacteraceae</taxon>
        <taxon>Aliarcobacter</taxon>
    </lineage>
</organism>
<evidence type="ECO:0000313" key="8">
    <source>
        <dbReference type="Proteomes" id="UP000239151"/>
    </source>
</evidence>
<feature type="domain" description="MmeI-like DNA-methyltransferase" evidence="6">
    <location>
        <begin position="378"/>
        <end position="580"/>
    </location>
</feature>
<dbReference type="Pfam" id="PF18135">
    <property type="entry name" value="Type_ISP_C"/>
    <property type="match status" value="1"/>
</dbReference>
<evidence type="ECO:0000259" key="5">
    <source>
        <dbReference type="Pfam" id="PF18135"/>
    </source>
</evidence>
<keyword evidence="2 7" id="KW-0489">Methyltransferase</keyword>
<accession>A0A2S9TE89</accession>
<dbReference type="PANTHER" id="PTHR33841">
    <property type="entry name" value="DNA METHYLTRANSFERASE YEEA-RELATED"/>
    <property type="match status" value="1"/>
</dbReference>
<dbReference type="GO" id="GO:0006304">
    <property type="term" value="P:DNA modification"/>
    <property type="evidence" value="ECO:0007669"/>
    <property type="project" value="InterPro"/>
</dbReference>
<dbReference type="SUPFAM" id="SSF53335">
    <property type="entry name" value="S-adenosyl-L-methionine-dependent methyltransferases"/>
    <property type="match status" value="1"/>
</dbReference>
<dbReference type="InterPro" id="IPR029063">
    <property type="entry name" value="SAM-dependent_MTases_sf"/>
</dbReference>
<sequence length="1071" mass="124384">MIHKYIENINRLFITGNAREHSYRGDLQDLLNKIIDDKDIVVTNEPARIINVGAPDYSITKKDIPIGYIEAKDINKPLNSKDYTEQFDRYKNALDNLIITDYMDFWFYKSGELTNKIAIAKIEDNKIVAIEENFTLFTNNIKSFTTQISQTITSPSKLAKMMAGKARLLQNVIYRAIISEDESDANNSLREQLEVFKATLIHDITPESFADIYAQTIAYGMFAARLHDATMDTFSRQEAVFLIPKSNPFLRGLFNYVSGAECDDRIIWIIDSLAEIFLATDVKKLLDGFSQKSGMNDPIIHFYETFLSEYNPALRKSRGVWYTPQAVVNFIVRACDEMLKDEFDLSDGLSDETKIKIKVDDINAGYTKSGQKIKKELEVHKVQILDPATGTGTFLAETIKFIKKDFWGGSWSSYVEEHLIPRLNGFELLMASYAMAHLKLDLLLMETGYKPSKEQKRFNIFLTNSLEEHHESSGNLFASYLANESKEADRVKKDVPVMVVMGNPPYAVSSSNKNEWIQNLIADYKKDLNERKINLDDDYIKFIRYGQHYIEKNGEGILAYISNNSFIDGITHRQMRKSLLECFDKIYILDLHGNAKKKEVAPDGTKDENVFDIMQGVSINIFVKKKEKSKKLADVYHYDLYGKRDFKYEFLSDNNIKSVNWNKLEYSEPNYFFVKKDFGNIKEYEKGFKVDELIREQSMGILTSRDNFVIDFKKDDLINRVKKFTDKTISDIEFQKIYKLSENYQWKLSEQRKLSPEFEEKYIKEISYRPFDIRYIYYQDNIVFRSRTKLMKHLFKDNIAINLVRAGRNIDSSNYFLSNYITDKGILSSLDNANTFPLYLYPDENSLTNEPIPNFNMEIVKDIEKSLNLNFGNWTLVQSLEKTGGTEVPLPKEKTNGTEIPLPKEEFQALDLFDYIYAVLHSPNYREKYKEFLKIDFPRVPYPNPETFWQMVALGAKLRSLHLLEDTSLDDRVIDIKGEGELLIKNSLNKKDFTIEDEKVELRLNDDVSIVNIPLIAWEFYIGGYQPAQKWLKDRVGRVLSRADMKHYNKIINALCKTDEIMKKIDELAKF</sequence>
<name>A0A2S9TE89_9BACT</name>
<evidence type="ECO:0000256" key="1">
    <source>
        <dbReference type="ARBA" id="ARBA00011900"/>
    </source>
</evidence>
<dbReference type="InterPro" id="IPR050953">
    <property type="entry name" value="N4_N6_ade-DNA_methylase"/>
</dbReference>
<dbReference type="PANTHER" id="PTHR33841:SF1">
    <property type="entry name" value="DNA METHYLTRANSFERASE A"/>
    <property type="match status" value="1"/>
</dbReference>
<dbReference type="GO" id="GO:0009007">
    <property type="term" value="F:site-specific DNA-methyltransferase (adenine-specific) activity"/>
    <property type="evidence" value="ECO:0007669"/>
    <property type="project" value="UniProtKB-EC"/>
</dbReference>
<gene>
    <name evidence="7" type="ORF">CJ670_06540</name>
</gene>
<keyword evidence="3 7" id="KW-0808">Transferase</keyword>
<protein>
    <recommendedName>
        <fullName evidence="1">site-specific DNA-methyltransferase (adenine-specific)</fullName>
        <ecNumber evidence="1">2.1.1.72</ecNumber>
    </recommendedName>
</protein>
<evidence type="ECO:0000259" key="6">
    <source>
        <dbReference type="Pfam" id="PF20473"/>
    </source>
</evidence>
<dbReference type="EC" id="2.1.1.72" evidence="1"/>
<dbReference type="InterPro" id="IPR046816">
    <property type="entry name" value="MmeI_Mtase"/>
</dbReference>
<feature type="domain" description="Type ISP restriction-modification enzyme LLaBIII C-terminal specificity" evidence="5">
    <location>
        <begin position="693"/>
        <end position="1063"/>
    </location>
</feature>
<proteinExistence type="predicted"/>
<evidence type="ECO:0000256" key="4">
    <source>
        <dbReference type="ARBA" id="ARBA00047942"/>
    </source>
</evidence>